<dbReference type="Proteomes" id="UP000001733">
    <property type="component" value="Chromosome"/>
</dbReference>
<dbReference type="EMBL" id="CP001146">
    <property type="protein sequence ID" value="ACI18443.1"/>
    <property type="molecule type" value="Genomic_DNA"/>
</dbReference>
<feature type="compositionally biased region" description="Polar residues" evidence="1">
    <location>
        <begin position="243"/>
        <end position="265"/>
    </location>
</feature>
<evidence type="ECO:0000256" key="2">
    <source>
        <dbReference type="SAM" id="Phobius"/>
    </source>
</evidence>
<evidence type="ECO:0000256" key="1">
    <source>
        <dbReference type="SAM" id="MobiDB-lite"/>
    </source>
</evidence>
<keyword evidence="2" id="KW-0472">Membrane</keyword>
<dbReference type="STRING" id="309799.DICTH_1963"/>
<gene>
    <name evidence="3" type="ordered locus">DICTH_1963</name>
</gene>
<keyword evidence="2" id="KW-0812">Transmembrane</keyword>
<feature type="transmembrane region" description="Helical" evidence="2">
    <location>
        <begin position="12"/>
        <end position="38"/>
    </location>
</feature>
<keyword evidence="4" id="KW-1185">Reference proteome</keyword>
<accession>B5YCB0</accession>
<feature type="region of interest" description="Disordered" evidence="1">
    <location>
        <begin position="208"/>
        <end position="333"/>
    </location>
</feature>
<dbReference type="KEGG" id="dth:DICTH_1963"/>
<name>B5YCB0_DICT6</name>
<keyword evidence="2" id="KW-1133">Transmembrane helix</keyword>
<proteinExistence type="predicted"/>
<dbReference type="HOGENOM" id="CLU_057665_0_0_0"/>
<reference evidence="3 4" key="1">
    <citation type="journal article" date="2014" name="Genome Announc.">
        <title>Complete Genome Sequence of the Extreme Thermophile Dictyoglomus thermophilum H-6-12.</title>
        <authorList>
            <person name="Coil D.A."/>
            <person name="Badger J.H."/>
            <person name="Forberger H.C."/>
            <person name="Riggs F."/>
            <person name="Madupu R."/>
            <person name="Fedorova N."/>
            <person name="Ward N."/>
            <person name="Robb F.T."/>
            <person name="Eisen J.A."/>
        </authorList>
    </citation>
    <scope>NUCLEOTIDE SEQUENCE [LARGE SCALE GENOMIC DNA]</scope>
    <source>
        <strain evidence="4">ATCC 35947 / DSM 3960 / H-6-12</strain>
    </source>
</reference>
<sequence length="400" mass="46250">MVSTFFTLNLFLLLNLFSLRVSFAVYSILYILTFYLYIRLKKKPDHYKIIFRADRHYSLEERLITFWEYKDFNDSYGLINKLKEELEEKLSKIDLSKAYKFKPSKLLKGLLLFFVILLIFNLVYSFPKDISKVINLAHEKNKEQNQNLQKIVNNKGKMLENDLLNEKLQKEKASEDEFYKEKIGDLQKPKSLEEFLSQYNFDKNTLKNEKIKTASSNKTQEEKENSENKNKEEKGKENKEASIDSSNLPSLAGKNQASLAQSPKSSGAEREGEENLPKEDSNLSQNSPQERMLQNPIPGEGLPEKTKQTGSLPGTEERETKLGETESQRKVFSGEKIYVPPSLSEKEGKNYLFQAPTLEGRRKTSGGNISLNPSYEREDPTASRILPKEFQEILKLYFSQ</sequence>
<feature type="compositionally biased region" description="Basic and acidic residues" evidence="1">
    <location>
        <begin position="315"/>
        <end position="333"/>
    </location>
</feature>
<dbReference type="AlphaFoldDB" id="B5YCB0"/>
<feature type="region of interest" description="Disordered" evidence="1">
    <location>
        <begin position="355"/>
        <end position="383"/>
    </location>
</feature>
<evidence type="ECO:0000313" key="3">
    <source>
        <dbReference type="EMBL" id="ACI18443.1"/>
    </source>
</evidence>
<feature type="compositionally biased region" description="Basic and acidic residues" evidence="1">
    <location>
        <begin position="267"/>
        <end position="281"/>
    </location>
</feature>
<protein>
    <submittedName>
        <fullName evidence="3">Uncharacterized protein</fullName>
    </submittedName>
</protein>
<dbReference type="PaxDb" id="309799-DICTH_1963"/>
<feature type="transmembrane region" description="Helical" evidence="2">
    <location>
        <begin position="106"/>
        <end position="126"/>
    </location>
</feature>
<dbReference type="RefSeq" id="WP_012547075.1">
    <property type="nucleotide sequence ID" value="NC_011297.1"/>
</dbReference>
<feature type="compositionally biased region" description="Basic and acidic residues" evidence="1">
    <location>
        <begin position="219"/>
        <end position="242"/>
    </location>
</feature>
<evidence type="ECO:0000313" key="4">
    <source>
        <dbReference type="Proteomes" id="UP000001733"/>
    </source>
</evidence>
<organism evidence="3 4">
    <name type="scientific">Dictyoglomus thermophilum (strain ATCC 35947 / DSM 3960 / H-6-12)</name>
    <dbReference type="NCBI Taxonomy" id="309799"/>
    <lineage>
        <taxon>Bacteria</taxon>
        <taxon>Pseudomonadati</taxon>
        <taxon>Dictyoglomota</taxon>
        <taxon>Dictyoglomia</taxon>
        <taxon>Dictyoglomales</taxon>
        <taxon>Dictyoglomaceae</taxon>
        <taxon>Dictyoglomus</taxon>
    </lineage>
</organism>